<dbReference type="EMBL" id="LACI01002118">
    <property type="protein sequence ID" value="KJU82925.1"/>
    <property type="molecule type" value="Genomic_DNA"/>
</dbReference>
<dbReference type="Gene3D" id="3.40.630.10">
    <property type="entry name" value="Zn peptidases"/>
    <property type="match status" value="1"/>
</dbReference>
<dbReference type="PIRSF" id="PIRSF005962">
    <property type="entry name" value="Pept_M20D_amidohydro"/>
    <property type="match status" value="1"/>
</dbReference>
<dbReference type="Pfam" id="PF07687">
    <property type="entry name" value="M20_dimer"/>
    <property type="match status" value="1"/>
</dbReference>
<reference evidence="4 5" key="1">
    <citation type="submission" date="2015-02" db="EMBL/GenBank/DDBJ databases">
        <title>Single-cell genomics of uncultivated deep-branching MTB reveals a conserved set of magnetosome genes.</title>
        <authorList>
            <person name="Kolinko S."/>
            <person name="Richter M."/>
            <person name="Glockner F.O."/>
            <person name="Brachmann A."/>
            <person name="Schuler D."/>
        </authorList>
    </citation>
    <scope>NUCLEOTIDE SEQUENCE [LARGE SCALE GENOMIC DNA]</scope>
    <source>
        <strain evidence="4">TM-1</strain>
    </source>
</reference>
<protein>
    <submittedName>
        <fullName evidence="4">Amidohydrolase YhaA</fullName>
    </submittedName>
</protein>
<keyword evidence="5" id="KW-1185">Reference proteome</keyword>
<dbReference type="FunFam" id="3.30.70.360:FF:000001">
    <property type="entry name" value="N-acetyldiaminopimelate deacetylase"/>
    <property type="match status" value="1"/>
</dbReference>
<accession>A0A0F3GLY2</accession>
<dbReference type="GO" id="GO:0019877">
    <property type="term" value="P:diaminopimelate biosynthetic process"/>
    <property type="evidence" value="ECO:0007669"/>
    <property type="project" value="UniProtKB-ARBA"/>
</dbReference>
<gene>
    <name evidence="4" type="ORF">MBAV_004883</name>
</gene>
<dbReference type="Gene3D" id="3.30.70.360">
    <property type="match status" value="1"/>
</dbReference>
<dbReference type="GO" id="GO:0050118">
    <property type="term" value="F:N-acetyldiaminopimelate deacetylase activity"/>
    <property type="evidence" value="ECO:0007669"/>
    <property type="project" value="UniProtKB-ARBA"/>
</dbReference>
<evidence type="ECO:0000256" key="1">
    <source>
        <dbReference type="ARBA" id="ARBA00022801"/>
    </source>
</evidence>
<dbReference type="CDD" id="cd03886">
    <property type="entry name" value="M20_Acy1"/>
    <property type="match status" value="1"/>
</dbReference>
<evidence type="ECO:0000259" key="3">
    <source>
        <dbReference type="Pfam" id="PF07687"/>
    </source>
</evidence>
<dbReference type="PANTHER" id="PTHR11014:SF63">
    <property type="entry name" value="METALLOPEPTIDASE, PUTATIVE (AFU_ORTHOLOGUE AFUA_6G09600)-RELATED"/>
    <property type="match status" value="1"/>
</dbReference>
<keyword evidence="2" id="KW-0464">Manganese</keyword>
<dbReference type="PATRIC" id="fig|29290.4.peg.6475"/>
<feature type="domain" description="Peptidase M20 dimerisation" evidence="3">
    <location>
        <begin position="185"/>
        <end position="277"/>
    </location>
</feature>
<evidence type="ECO:0000313" key="5">
    <source>
        <dbReference type="Proteomes" id="UP000033423"/>
    </source>
</evidence>
<comment type="cofactor">
    <cofactor evidence="2">
        <name>Mn(2+)</name>
        <dbReference type="ChEBI" id="CHEBI:29035"/>
    </cofactor>
    <text evidence="2">The Mn(2+) ion enhances activity.</text>
</comment>
<dbReference type="InterPro" id="IPR011650">
    <property type="entry name" value="Peptidase_M20_dimer"/>
</dbReference>
<proteinExistence type="predicted"/>
<dbReference type="InterPro" id="IPR017439">
    <property type="entry name" value="Amidohydrolase"/>
</dbReference>
<dbReference type="InterPro" id="IPR036264">
    <property type="entry name" value="Bact_exopeptidase_dim_dom"/>
</dbReference>
<feature type="binding site" evidence="2">
    <location>
        <position position="106"/>
    </location>
    <ligand>
        <name>Mn(2+)</name>
        <dbReference type="ChEBI" id="CHEBI:29035"/>
        <label>2</label>
    </ligand>
</feature>
<evidence type="ECO:0000256" key="2">
    <source>
        <dbReference type="PIRSR" id="PIRSR005962-1"/>
    </source>
</evidence>
<dbReference type="PANTHER" id="PTHR11014">
    <property type="entry name" value="PEPTIDASE M20 FAMILY MEMBER"/>
    <property type="match status" value="1"/>
</dbReference>
<dbReference type="GO" id="GO:0046872">
    <property type="term" value="F:metal ion binding"/>
    <property type="evidence" value="ECO:0007669"/>
    <property type="project" value="UniProtKB-KW"/>
</dbReference>
<feature type="binding site" evidence="2">
    <location>
        <position position="104"/>
    </location>
    <ligand>
        <name>Mn(2+)</name>
        <dbReference type="ChEBI" id="CHEBI:29035"/>
        <label>2</label>
    </ligand>
</feature>
<dbReference type="NCBIfam" id="TIGR01891">
    <property type="entry name" value="amidohydrolases"/>
    <property type="match status" value="1"/>
</dbReference>
<comment type="caution">
    <text evidence="4">The sequence shown here is derived from an EMBL/GenBank/DDBJ whole genome shotgun (WGS) entry which is preliminary data.</text>
</comment>
<sequence length="390" mass="42412">MNKKVREIVSDELFAWIRQIRRTIHEEPEVGFKEYKTGELIGRYLDELDIGYISGVARTGIVGRLGTDDGRPIVALRADMDALSLTEETGLPFASKVKGVMHACGHDGHVAMLLGAARILKENPPPGNVVFIFQPNEEGSGGAKPMIDEGIVKGVDAIYAAHLDSHYATGEIAMRPGVNTAYTDTFEVQIAGRGGHAARPHEAVDALMIACQIAIQFQLIVSRELDPLQPAVLTIGQLHAGTVSNAIAERALLRGTIRTTSDAIRTRIIQRMNVIASALSTLNDATVEVRHFEGYPPVINHQREYEIVREVAQDLLGSEKIIDIPVPGMGGEDFSYFLKEAPGCFYRIGASIGPPPGTPLHSPRFDFDEEALRIGAAFMAKLATTTLKKI</sequence>
<evidence type="ECO:0000313" key="4">
    <source>
        <dbReference type="EMBL" id="KJU82925.1"/>
    </source>
</evidence>
<dbReference type="InterPro" id="IPR002933">
    <property type="entry name" value="Peptidase_M20"/>
</dbReference>
<feature type="binding site" evidence="2">
    <location>
        <position position="361"/>
    </location>
    <ligand>
        <name>Mn(2+)</name>
        <dbReference type="ChEBI" id="CHEBI:29035"/>
        <label>2</label>
    </ligand>
</feature>
<feature type="binding site" evidence="2">
    <location>
        <position position="162"/>
    </location>
    <ligand>
        <name>Mn(2+)</name>
        <dbReference type="ChEBI" id="CHEBI:29035"/>
        <label>2</label>
    </ligand>
</feature>
<name>A0A0F3GLY2_9BACT</name>
<dbReference type="SUPFAM" id="SSF55031">
    <property type="entry name" value="Bacterial exopeptidase dimerisation domain"/>
    <property type="match status" value="1"/>
</dbReference>
<dbReference type="SUPFAM" id="SSF53187">
    <property type="entry name" value="Zn-dependent exopeptidases"/>
    <property type="match status" value="1"/>
</dbReference>
<dbReference type="AlphaFoldDB" id="A0A0F3GLY2"/>
<dbReference type="Pfam" id="PF01546">
    <property type="entry name" value="Peptidase_M20"/>
    <property type="match status" value="1"/>
</dbReference>
<keyword evidence="2" id="KW-0479">Metal-binding</keyword>
<dbReference type="Proteomes" id="UP000033423">
    <property type="component" value="Unassembled WGS sequence"/>
</dbReference>
<feature type="binding site" evidence="2">
    <location>
        <position position="138"/>
    </location>
    <ligand>
        <name>Mn(2+)</name>
        <dbReference type="ChEBI" id="CHEBI:29035"/>
        <label>2</label>
    </ligand>
</feature>
<organism evidence="4 5">
    <name type="scientific">Candidatus Magnetobacterium bavaricum</name>
    <dbReference type="NCBI Taxonomy" id="29290"/>
    <lineage>
        <taxon>Bacteria</taxon>
        <taxon>Pseudomonadati</taxon>
        <taxon>Nitrospirota</taxon>
        <taxon>Thermodesulfovibrionia</taxon>
        <taxon>Thermodesulfovibrionales</taxon>
        <taxon>Candidatus Magnetobacteriaceae</taxon>
        <taxon>Candidatus Magnetobacterium</taxon>
    </lineage>
</organism>
<keyword evidence="1 4" id="KW-0378">Hydrolase</keyword>